<dbReference type="Pfam" id="PF03114">
    <property type="entry name" value="BAR"/>
    <property type="match status" value="1"/>
</dbReference>
<dbReference type="GO" id="GO:0005737">
    <property type="term" value="C:cytoplasm"/>
    <property type="evidence" value="ECO:0007669"/>
    <property type="project" value="InterPro"/>
</dbReference>
<organism evidence="4">
    <name type="scientific">Schistocephalus solidus</name>
    <name type="common">Tapeworm</name>
    <dbReference type="NCBI Taxonomy" id="70667"/>
    <lineage>
        <taxon>Eukaryota</taxon>
        <taxon>Metazoa</taxon>
        <taxon>Spiralia</taxon>
        <taxon>Lophotrochozoa</taxon>
        <taxon>Platyhelminthes</taxon>
        <taxon>Cestoda</taxon>
        <taxon>Eucestoda</taxon>
        <taxon>Diphyllobothriidea</taxon>
        <taxon>Diphyllobothriidae</taxon>
        <taxon>Schistocephalus</taxon>
    </lineage>
</organism>
<evidence type="ECO:0000313" key="4">
    <source>
        <dbReference type="WBParaSite" id="SSLN_0001263101-mRNA-1"/>
    </source>
</evidence>
<dbReference type="EMBL" id="UYSU01037077">
    <property type="protein sequence ID" value="VDL98559.1"/>
    <property type="molecule type" value="Genomic_DNA"/>
</dbReference>
<dbReference type="Gene3D" id="1.20.1270.60">
    <property type="entry name" value="Arfaptin homology (AH) domain/BAR domain"/>
    <property type="match status" value="1"/>
</dbReference>
<dbReference type="WBParaSite" id="SSLN_0001263101-mRNA-1">
    <property type="protein sequence ID" value="SSLN_0001263101-mRNA-1"/>
    <property type="gene ID" value="SSLN_0001263101"/>
</dbReference>
<name>A0A183T6S6_SCHSO</name>
<protein>
    <submittedName>
        <fullName evidence="4">BAR domain-containing protein</fullName>
    </submittedName>
</protein>
<reference evidence="2 3" key="2">
    <citation type="submission" date="2018-11" db="EMBL/GenBank/DDBJ databases">
        <authorList>
            <consortium name="Pathogen Informatics"/>
        </authorList>
    </citation>
    <scope>NUCLEOTIDE SEQUENCE [LARGE SCALE GENOMIC DNA]</scope>
    <source>
        <strain evidence="2 3">NST_G2</strain>
    </source>
</reference>
<gene>
    <name evidence="2" type="ORF">SSLN_LOCUS12174</name>
</gene>
<dbReference type="AlphaFoldDB" id="A0A183T6S6"/>
<dbReference type="SUPFAM" id="SSF103657">
    <property type="entry name" value="BAR/IMD domain-like"/>
    <property type="match status" value="1"/>
</dbReference>
<accession>A0A183T6S6</accession>
<keyword evidence="3" id="KW-1185">Reference proteome</keyword>
<dbReference type="InterPro" id="IPR004148">
    <property type="entry name" value="BAR_dom"/>
</dbReference>
<proteinExistence type="predicted"/>
<reference evidence="4" key="1">
    <citation type="submission" date="2016-06" db="UniProtKB">
        <authorList>
            <consortium name="WormBaseParasite"/>
        </authorList>
    </citation>
    <scope>IDENTIFICATION</scope>
</reference>
<feature type="domain" description="BAR" evidence="1">
    <location>
        <begin position="156"/>
        <end position="224"/>
    </location>
</feature>
<dbReference type="InterPro" id="IPR027267">
    <property type="entry name" value="AH/BAR_dom_sf"/>
</dbReference>
<evidence type="ECO:0000313" key="2">
    <source>
        <dbReference type="EMBL" id="VDL98559.1"/>
    </source>
</evidence>
<dbReference type="STRING" id="70667.A0A183T6S6"/>
<dbReference type="Proteomes" id="UP000275846">
    <property type="component" value="Unassembled WGS sequence"/>
</dbReference>
<sequence length="245" mass="26508">MIRLDSVASAASGRSSVLLSILTRDATRSTLFSPHMTAHYRSALHSAVSLCVPFNASRLGGHQELTPYPSGFFPAATPRATATTGGLNQMRVSGVVCVSTPAQSTLCSNLSSSPFLFSSFSPPSPLLLLLLPSSPPPFPPPPRSKKSYVEGEMQSYPAGGKAIEDEVKIAEEKFQESKVLAETAMINFLSSDIEHIGALAEFVDAQVTFYRQATEIMENLHKYLMEKCVSYPSIIKIFITDFGIL</sequence>
<dbReference type="OrthoDB" id="443981at2759"/>
<evidence type="ECO:0000259" key="1">
    <source>
        <dbReference type="Pfam" id="PF03114"/>
    </source>
</evidence>
<evidence type="ECO:0000313" key="3">
    <source>
        <dbReference type="Proteomes" id="UP000275846"/>
    </source>
</evidence>